<protein>
    <submittedName>
        <fullName evidence="3">Uncharacterized protein</fullName>
    </submittedName>
</protein>
<organism evidence="3 4">
    <name type="scientific">Kribbella deserti</name>
    <dbReference type="NCBI Taxonomy" id="1926257"/>
    <lineage>
        <taxon>Bacteria</taxon>
        <taxon>Bacillati</taxon>
        <taxon>Actinomycetota</taxon>
        <taxon>Actinomycetes</taxon>
        <taxon>Propionibacteriales</taxon>
        <taxon>Kribbellaceae</taxon>
        <taxon>Kribbella</taxon>
    </lineage>
</organism>
<evidence type="ECO:0000313" key="3">
    <source>
        <dbReference type="EMBL" id="MFC0629531.1"/>
    </source>
</evidence>
<sequence>MARQNLTEVGATVTPLTEAGKKPRLKIQLITPGWGSSGYYSTEVLKAAAEAKAWPAGTHMYLDHIAADEVENRPERSVRDIAARLTEDAYWDERVGAVIAEAVPVGAGKDFATDKEFLEAVGVSVSVVAEVNQGEVEGRKGYIISEIFADTFNSVDFVTHAGRGGKVLQLVESARRGHVAEATSSDRYEQLAYAVKSAHGADDTWCYVRDYDPDSSKVWFAVTSEDEPTRTYEQTYTVADDDLSVALTGDQVEVRVRTEYVPVTSTASETAAPTNVPVDPAGLSKSTQESQEDTMPMHEVEETRLRQLESDAGRVQLLETERDTARTELAEARKELAVEKAKSYAREFAATRIETANSELA</sequence>
<keyword evidence="1" id="KW-0175">Coiled coil</keyword>
<gene>
    <name evidence="3" type="ORF">ACFFGN_36060</name>
</gene>
<feature type="coiled-coil region" evidence="1">
    <location>
        <begin position="315"/>
        <end position="342"/>
    </location>
</feature>
<feature type="non-terminal residue" evidence="3">
    <location>
        <position position="361"/>
    </location>
</feature>
<name>A0ABV6QXZ9_9ACTN</name>
<dbReference type="EMBL" id="JBHLTC010000073">
    <property type="protein sequence ID" value="MFC0629531.1"/>
    <property type="molecule type" value="Genomic_DNA"/>
</dbReference>
<reference evidence="3 4" key="1">
    <citation type="submission" date="2024-09" db="EMBL/GenBank/DDBJ databases">
        <authorList>
            <person name="Sun Q."/>
            <person name="Mori K."/>
        </authorList>
    </citation>
    <scope>NUCLEOTIDE SEQUENCE [LARGE SCALE GENOMIC DNA]</scope>
    <source>
        <strain evidence="3 4">CGMCC 1.15906</strain>
    </source>
</reference>
<dbReference type="RefSeq" id="WP_380057782.1">
    <property type="nucleotide sequence ID" value="NZ_JBHLTC010000073.1"/>
</dbReference>
<evidence type="ECO:0000256" key="1">
    <source>
        <dbReference type="SAM" id="Coils"/>
    </source>
</evidence>
<evidence type="ECO:0000256" key="2">
    <source>
        <dbReference type="SAM" id="MobiDB-lite"/>
    </source>
</evidence>
<keyword evidence="4" id="KW-1185">Reference proteome</keyword>
<feature type="region of interest" description="Disordered" evidence="2">
    <location>
        <begin position="266"/>
        <end position="298"/>
    </location>
</feature>
<comment type="caution">
    <text evidence="3">The sequence shown here is derived from an EMBL/GenBank/DDBJ whole genome shotgun (WGS) entry which is preliminary data.</text>
</comment>
<proteinExistence type="predicted"/>
<evidence type="ECO:0000313" key="4">
    <source>
        <dbReference type="Proteomes" id="UP001589890"/>
    </source>
</evidence>
<accession>A0ABV6QXZ9</accession>
<dbReference type="Proteomes" id="UP001589890">
    <property type="component" value="Unassembled WGS sequence"/>
</dbReference>